<reference evidence="1" key="1">
    <citation type="submission" date="2017-02" db="EMBL/GenBank/DDBJ databases">
        <title>Complete genome sequence of two Escherichia coli phages, vB_EcoM_ ESCO5 and vB_EcoM_ESCO13, which are related to phAPEC8.</title>
        <authorList>
            <person name="Trotereau A."/>
            <person name="Gonnet M."/>
            <person name="Viardot A."/>
            <person name="Lalmanach A.-C."/>
            <person name="Guabiraba R."/>
            <person name="Chanteloup N."/>
            <person name="Schouler C."/>
        </authorList>
    </citation>
    <scope>NUCLEOTIDE SEQUENCE [LARGE SCALE GENOMIC DNA]</scope>
</reference>
<protein>
    <submittedName>
        <fullName evidence="1">Uncharacterized protein</fullName>
    </submittedName>
</protein>
<dbReference type="EMBL" id="KX552041">
    <property type="protein sequence ID" value="AOQ27268.1"/>
    <property type="molecule type" value="Genomic_DNA"/>
</dbReference>
<keyword evidence="2" id="KW-1185">Reference proteome</keyword>
<evidence type="ECO:0000313" key="2">
    <source>
        <dbReference type="Proteomes" id="UP000225358"/>
    </source>
</evidence>
<accession>A0A1D7XG24</accession>
<proteinExistence type="predicted"/>
<organism evidence="1 2">
    <name type="scientific">Escherichia phage ESCO13</name>
    <dbReference type="NCBI Taxonomy" id="1881104"/>
    <lineage>
        <taxon>Viruses</taxon>
        <taxon>Duplodnaviria</taxon>
        <taxon>Heunggongvirae</taxon>
        <taxon>Uroviricota</taxon>
        <taxon>Caudoviricetes</taxon>
        <taxon>Stephanstirmvirinae</taxon>
        <taxon>Phapecoctavirus</taxon>
        <taxon>Phapecoctavirus ESCO13</taxon>
    </lineage>
</organism>
<name>A0A1D7XG24_9CAUD</name>
<sequence>MPKLKRGRGRPTAEMQQIYAMDAAQASVKELFAEHYLEAMRYIVELVNDKDAAKPLRFQAAKAIKEQVEEWLEEHYEAMEEETPAVQNTDDVPKKIVI</sequence>
<evidence type="ECO:0000313" key="1">
    <source>
        <dbReference type="EMBL" id="AOQ27268.1"/>
    </source>
</evidence>
<gene>
    <name evidence="1" type="ORF">ESCO13_00155</name>
</gene>
<dbReference type="Proteomes" id="UP000225358">
    <property type="component" value="Segment"/>
</dbReference>